<name>A0A7R8CVE8_LEPSM</name>
<dbReference type="AlphaFoldDB" id="A0A7R8CVE8"/>
<sequence>MATYYIINRAHGVREKMLKLLKGMNDTIIKDSVELYKSYCPMIQMEMKRPKTTAEVMVKHSRVELNTSEVGDNVAVPFQWLTEGRGDPGNIFGVIIDRHENDMYIVRVKTGVISTRHSRNQFYFFFLSAFTN</sequence>
<dbReference type="Proteomes" id="UP000675881">
    <property type="component" value="Chromosome 4"/>
</dbReference>
<reference evidence="1" key="1">
    <citation type="submission" date="2021-02" db="EMBL/GenBank/DDBJ databases">
        <authorList>
            <person name="Bekaert M."/>
        </authorList>
    </citation>
    <scope>NUCLEOTIDE SEQUENCE</scope>
    <source>
        <strain evidence="1">IoA-00</strain>
    </source>
</reference>
<evidence type="ECO:0000313" key="1">
    <source>
        <dbReference type="EMBL" id="CAF2909922.1"/>
    </source>
</evidence>
<evidence type="ECO:0000313" key="2">
    <source>
        <dbReference type="Proteomes" id="UP000675881"/>
    </source>
</evidence>
<dbReference type="EMBL" id="HG994583">
    <property type="protein sequence ID" value="CAF2909922.1"/>
    <property type="molecule type" value="Genomic_DNA"/>
</dbReference>
<organism evidence="1 2">
    <name type="scientific">Lepeophtheirus salmonis</name>
    <name type="common">Salmon louse</name>
    <name type="synonym">Caligus salmonis</name>
    <dbReference type="NCBI Taxonomy" id="72036"/>
    <lineage>
        <taxon>Eukaryota</taxon>
        <taxon>Metazoa</taxon>
        <taxon>Ecdysozoa</taxon>
        <taxon>Arthropoda</taxon>
        <taxon>Crustacea</taxon>
        <taxon>Multicrustacea</taxon>
        <taxon>Hexanauplia</taxon>
        <taxon>Copepoda</taxon>
        <taxon>Siphonostomatoida</taxon>
        <taxon>Caligidae</taxon>
        <taxon>Lepeophtheirus</taxon>
    </lineage>
</organism>
<accession>A0A7R8CVE8</accession>
<keyword evidence="2" id="KW-1185">Reference proteome</keyword>
<proteinExistence type="predicted"/>
<protein>
    <submittedName>
        <fullName evidence="1">(salmon louse) hypothetical protein</fullName>
    </submittedName>
</protein>
<gene>
    <name evidence="1" type="ORF">LSAA_8661</name>
</gene>